<evidence type="ECO:0000256" key="1">
    <source>
        <dbReference type="ARBA" id="ARBA00007613"/>
    </source>
</evidence>
<dbReference type="GO" id="GO:0015562">
    <property type="term" value="F:efflux transmembrane transporter activity"/>
    <property type="evidence" value="ECO:0007669"/>
    <property type="project" value="InterPro"/>
</dbReference>
<comment type="caution">
    <text evidence="3">The sequence shown here is derived from an EMBL/GenBank/DDBJ whole genome shotgun (WGS) entry which is preliminary data.</text>
</comment>
<keyword evidence="2" id="KW-0812">Transmembrane</keyword>
<dbReference type="NCBIfam" id="TIGR01845">
    <property type="entry name" value="outer_NodT"/>
    <property type="match status" value="1"/>
</dbReference>
<keyword evidence="2" id="KW-1134">Transmembrane beta strand</keyword>
<dbReference type="EMBL" id="RAVZ01000106">
    <property type="protein sequence ID" value="RKG86914.1"/>
    <property type="molecule type" value="Genomic_DNA"/>
</dbReference>
<dbReference type="Proteomes" id="UP000268094">
    <property type="component" value="Unassembled WGS sequence"/>
</dbReference>
<dbReference type="Pfam" id="PF02321">
    <property type="entry name" value="OEP"/>
    <property type="match status" value="2"/>
</dbReference>
<comment type="similarity">
    <text evidence="1 2">Belongs to the outer membrane factor (OMF) (TC 1.B.17) family.</text>
</comment>
<gene>
    <name evidence="3" type="ORF">D7V88_17055</name>
</gene>
<feature type="signal peptide" evidence="2">
    <location>
        <begin position="1"/>
        <end position="29"/>
    </location>
</feature>
<comment type="subcellular location">
    <subcellularLocation>
        <location evidence="2">Cell membrane</location>
        <topology evidence="2">Lipid-anchor</topology>
    </subcellularLocation>
</comment>
<evidence type="ECO:0000256" key="2">
    <source>
        <dbReference type="RuleBase" id="RU362097"/>
    </source>
</evidence>
<keyword evidence="2" id="KW-0472">Membrane</keyword>
<name>A0A3A8J423_9BACT</name>
<protein>
    <submittedName>
        <fullName evidence="3">Efflux transporter outer membrane subunit</fullName>
    </submittedName>
</protein>
<sequence>MMHSRFRPRITALRAPVALLSAGLLSACAVGPDYKRPTVAVPTHFKEAADGWKPAQPNDRHDRGAWWKRFGDPELDALEARVARSNQTVASYEAAYRRARAMVAEARASLFPTLGASGSASRARGAGRSTTAPGGINAGTSTLGNIFDLSLDASWEPDLWGRVRRQVSGAKASAQAAGSDLDNAKLSAQAMLAQSYFQLRALDATQRLLDDAVVGYQKSLRLTQNRYVQGVAGRPDVLQAQTQLALAQAAATENEISRATYEHAIAVLVGEPASTFSLPRVPLAAIPPALPAELPSTLLERRPDIAAAERRAAAANEQIGVAISAWFPSLNLSASGGFTSSTLAQWFTAPHLVWALGPQLVATLFDGGLRASQTEQARAAYDQGVANYRQTVLAAFQDVEDNLVSLRVLEQEVGMQQEAVGYARQALEVVTNQYKAGTVTYLEVITAQATLYSSEQKLAAIAGQRMVSAVGLIKALGGGWDVSPPPHD</sequence>
<dbReference type="GO" id="GO:0005886">
    <property type="term" value="C:plasma membrane"/>
    <property type="evidence" value="ECO:0007669"/>
    <property type="project" value="UniProtKB-SubCell"/>
</dbReference>
<evidence type="ECO:0000313" key="3">
    <source>
        <dbReference type="EMBL" id="RKG86914.1"/>
    </source>
</evidence>
<dbReference type="OrthoDB" id="9783163at2"/>
<organism evidence="3 4">
    <name type="scientific">Corallococcus terminator</name>
    <dbReference type="NCBI Taxonomy" id="2316733"/>
    <lineage>
        <taxon>Bacteria</taxon>
        <taxon>Pseudomonadati</taxon>
        <taxon>Myxococcota</taxon>
        <taxon>Myxococcia</taxon>
        <taxon>Myxococcales</taxon>
        <taxon>Cystobacterineae</taxon>
        <taxon>Myxococcaceae</taxon>
        <taxon>Corallococcus</taxon>
    </lineage>
</organism>
<accession>A0A3A8J423</accession>
<keyword evidence="2" id="KW-0732">Signal</keyword>
<feature type="chain" id="PRO_5017104861" evidence="2">
    <location>
        <begin position="30"/>
        <end position="488"/>
    </location>
</feature>
<dbReference type="SUPFAM" id="SSF56954">
    <property type="entry name" value="Outer membrane efflux proteins (OEP)"/>
    <property type="match status" value="1"/>
</dbReference>
<keyword evidence="4" id="KW-1185">Reference proteome</keyword>
<dbReference type="AlphaFoldDB" id="A0A3A8J423"/>
<keyword evidence="2" id="KW-0449">Lipoprotein</keyword>
<dbReference type="RefSeq" id="WP_120541701.1">
    <property type="nucleotide sequence ID" value="NZ_RAVZ01000106.1"/>
</dbReference>
<dbReference type="InterPro" id="IPR003423">
    <property type="entry name" value="OMP_efflux"/>
</dbReference>
<dbReference type="InterPro" id="IPR010131">
    <property type="entry name" value="MdtP/NodT-like"/>
</dbReference>
<keyword evidence="2" id="KW-0564">Palmitate</keyword>
<dbReference type="PROSITE" id="PS51257">
    <property type="entry name" value="PROKAR_LIPOPROTEIN"/>
    <property type="match status" value="1"/>
</dbReference>
<proteinExistence type="inferred from homology"/>
<dbReference type="Gene3D" id="2.20.200.10">
    <property type="entry name" value="Outer membrane efflux proteins (OEP)"/>
    <property type="match status" value="1"/>
</dbReference>
<dbReference type="Gene3D" id="1.20.1600.10">
    <property type="entry name" value="Outer membrane efflux proteins (OEP)"/>
    <property type="match status" value="1"/>
</dbReference>
<dbReference type="PANTHER" id="PTHR30203">
    <property type="entry name" value="OUTER MEMBRANE CATION EFFLUX PROTEIN"/>
    <property type="match status" value="1"/>
</dbReference>
<dbReference type="PANTHER" id="PTHR30203:SF33">
    <property type="entry name" value="BLR4455 PROTEIN"/>
    <property type="match status" value="1"/>
</dbReference>
<evidence type="ECO:0000313" key="4">
    <source>
        <dbReference type="Proteomes" id="UP000268094"/>
    </source>
</evidence>
<reference evidence="4" key="1">
    <citation type="submission" date="2018-09" db="EMBL/GenBank/DDBJ databases">
        <authorList>
            <person name="Livingstone P.G."/>
            <person name="Whitworth D.E."/>
        </authorList>
    </citation>
    <scope>NUCLEOTIDE SEQUENCE [LARGE SCALE GENOMIC DNA]</scope>
    <source>
        <strain evidence="4">CA054A</strain>
    </source>
</reference>